<sequence>MSPAIANLVIEKKIRIFPWDAEGECGVDICVGSHKVGEIIAEKKSGKIIRDKIARAFQGKKKGISPLCQYIRVALNEEREREKLRLLSDIGSRVR</sequence>
<evidence type="ECO:0000313" key="2">
    <source>
        <dbReference type="Proteomes" id="UP000231503"/>
    </source>
</evidence>
<comment type="caution">
    <text evidence="1">The sequence shown here is derived from an EMBL/GenBank/DDBJ whole genome shotgun (WGS) entry which is preliminary data.</text>
</comment>
<evidence type="ECO:0000313" key="1">
    <source>
        <dbReference type="EMBL" id="PIR69286.1"/>
    </source>
</evidence>
<reference evidence="2" key="1">
    <citation type="submission" date="2017-09" db="EMBL/GenBank/DDBJ databases">
        <title>Depth-based differentiation of microbial function through sediment-hosted aquifers and enrichment of novel symbionts in the deep terrestrial subsurface.</title>
        <authorList>
            <person name="Probst A.J."/>
            <person name="Ladd B."/>
            <person name="Jarett J.K."/>
            <person name="Geller-Mcgrath D.E."/>
            <person name="Sieber C.M.K."/>
            <person name="Emerson J.B."/>
            <person name="Anantharaman K."/>
            <person name="Thomas B.C."/>
            <person name="Malmstrom R."/>
            <person name="Stieglmeier M."/>
            <person name="Klingl A."/>
            <person name="Woyke T."/>
            <person name="Ryan C.M."/>
            <person name="Banfield J.F."/>
        </authorList>
    </citation>
    <scope>NUCLEOTIDE SEQUENCE [LARGE SCALE GENOMIC DNA]</scope>
</reference>
<gene>
    <name evidence="1" type="ORF">COU47_04310</name>
</gene>
<accession>A0A2H0TCK2</accession>
<dbReference type="AlphaFoldDB" id="A0A2H0TCK2"/>
<dbReference type="Proteomes" id="UP000231503">
    <property type="component" value="Unassembled WGS sequence"/>
</dbReference>
<protein>
    <submittedName>
        <fullName evidence="1">Uncharacterized protein</fullName>
    </submittedName>
</protein>
<name>A0A2H0TCK2_9BACT</name>
<proteinExistence type="predicted"/>
<organism evidence="1 2">
    <name type="scientific">Candidatus Niyogibacteria bacterium CG10_big_fil_rev_8_21_14_0_10_46_36</name>
    <dbReference type="NCBI Taxonomy" id="1974726"/>
    <lineage>
        <taxon>Bacteria</taxon>
        <taxon>Candidatus Niyogiibacteriota</taxon>
    </lineage>
</organism>
<dbReference type="EMBL" id="PFCO01000009">
    <property type="protein sequence ID" value="PIR69286.1"/>
    <property type="molecule type" value="Genomic_DNA"/>
</dbReference>